<name>S7X6L5_9BACT</name>
<dbReference type="Gene3D" id="2.80.10.50">
    <property type="match status" value="2"/>
</dbReference>
<protein>
    <submittedName>
        <fullName evidence="1">Uncharacterized protein</fullName>
    </submittedName>
</protein>
<dbReference type="eggNOG" id="COG3386">
    <property type="taxonomic scope" value="Bacteria"/>
</dbReference>
<evidence type="ECO:0000313" key="2">
    <source>
        <dbReference type="Proteomes" id="UP000014974"/>
    </source>
</evidence>
<gene>
    <name evidence="1" type="ORF">ADICYQ_0154</name>
</gene>
<dbReference type="EMBL" id="ATNM01000004">
    <property type="protein sequence ID" value="EPR71683.1"/>
    <property type="molecule type" value="Genomic_DNA"/>
</dbReference>
<accession>S7X6L5</accession>
<reference evidence="1 2" key="1">
    <citation type="journal article" date="2013" name="Genome Announc.">
        <title>Draft Genome Sequence of Cyclobacterium qasimii Strain M12-11BT, Isolated from Arctic Marine Sediment.</title>
        <authorList>
            <person name="Shivaji S."/>
            <person name="Ara S."/>
            <person name="Singh A."/>
            <person name="Kumar Pinnaka A."/>
        </authorList>
    </citation>
    <scope>NUCLEOTIDE SEQUENCE [LARGE SCALE GENOMIC DNA]</scope>
    <source>
        <strain evidence="1 2">M12-11B</strain>
    </source>
</reference>
<dbReference type="InterPro" id="IPR013431">
    <property type="entry name" value="Delta_60_rpt"/>
</dbReference>
<dbReference type="Proteomes" id="UP000014974">
    <property type="component" value="Unassembled WGS sequence"/>
</dbReference>
<proteinExistence type="predicted"/>
<dbReference type="RefSeq" id="WP_020891236.1">
    <property type="nucleotide sequence ID" value="NZ_ATNM01000004.1"/>
</dbReference>
<dbReference type="OrthoDB" id="9805017at2"/>
<dbReference type="AlphaFoldDB" id="S7X6L5"/>
<comment type="caution">
    <text evidence="1">The sequence shown here is derived from an EMBL/GenBank/DDBJ whole genome shotgun (WGS) entry which is preliminary data.</text>
</comment>
<sequence>MKRYISDFQLAVVFWLIVVIPAYSQEWGSLDTTFFNFDRSGGSGFNNTIQDILLLSNDKTIVAGRFTSFNGQATPGLARLYKDGTKDFSFKVEEGFENGSNQANVFSLLPLPNDKFLAIGEFSHYNGYFSPKIVRINSDGTIDPTFNIGSGFNESVLATALQPDGKVLVGVGLIAMILSRQPI</sequence>
<evidence type="ECO:0000313" key="1">
    <source>
        <dbReference type="EMBL" id="EPR71683.1"/>
    </source>
</evidence>
<dbReference type="Pfam" id="PF17164">
    <property type="entry name" value="DUF5122"/>
    <property type="match status" value="2"/>
</dbReference>
<dbReference type="STRING" id="641524.ADICYQ_0154"/>
<organism evidence="1 2">
    <name type="scientific">Cyclobacterium qasimii M12-11B</name>
    <dbReference type="NCBI Taxonomy" id="641524"/>
    <lineage>
        <taxon>Bacteria</taxon>
        <taxon>Pseudomonadati</taxon>
        <taxon>Bacteroidota</taxon>
        <taxon>Cytophagia</taxon>
        <taxon>Cytophagales</taxon>
        <taxon>Cyclobacteriaceae</taxon>
        <taxon>Cyclobacterium</taxon>
    </lineage>
</organism>